<comment type="caution">
    <text evidence="11">The sequence shown here is derived from an EMBL/GenBank/DDBJ whole genome shotgun (WGS) entry which is preliminary data.</text>
</comment>
<dbReference type="GO" id="GO:0046872">
    <property type="term" value="F:metal ion binding"/>
    <property type="evidence" value="ECO:0007669"/>
    <property type="project" value="UniProtKB-KW"/>
</dbReference>
<evidence type="ECO:0000256" key="8">
    <source>
        <dbReference type="ARBA" id="ARBA00035585"/>
    </source>
</evidence>
<evidence type="ECO:0000256" key="3">
    <source>
        <dbReference type="ARBA" id="ARBA00022692"/>
    </source>
</evidence>
<dbReference type="RefSeq" id="WP_125963864.1">
    <property type="nucleotide sequence ID" value="NZ_QXGM01000002.1"/>
</dbReference>
<feature type="transmembrane region" description="Helical" evidence="10">
    <location>
        <begin position="63"/>
        <end position="84"/>
    </location>
</feature>
<proteinExistence type="inferred from homology"/>
<comment type="catalytic activity">
    <reaction evidence="8">
        <text>fluoride(in) = fluoride(out)</text>
        <dbReference type="Rhea" id="RHEA:76159"/>
        <dbReference type="ChEBI" id="CHEBI:17051"/>
    </reaction>
    <physiologicalReaction direction="left-to-right" evidence="8">
        <dbReference type="Rhea" id="RHEA:76160"/>
    </physiologicalReaction>
</comment>
<feature type="binding site" evidence="10">
    <location>
        <position position="75"/>
    </location>
    <ligand>
        <name>Na(+)</name>
        <dbReference type="ChEBI" id="CHEBI:29101"/>
        <note>structural</note>
    </ligand>
</feature>
<dbReference type="AlphaFoldDB" id="A0A430FQX6"/>
<keyword evidence="12" id="KW-1185">Reference proteome</keyword>
<dbReference type="Pfam" id="PF02537">
    <property type="entry name" value="CRCB"/>
    <property type="match status" value="1"/>
</dbReference>
<dbReference type="EMBL" id="QXGM01000002">
    <property type="protein sequence ID" value="RSX55204.1"/>
    <property type="molecule type" value="Genomic_DNA"/>
</dbReference>
<keyword evidence="4 10" id="KW-1133">Transmembrane helix</keyword>
<keyword evidence="6 10" id="KW-0407">Ion channel</keyword>
<feature type="transmembrane region" description="Helical" evidence="10">
    <location>
        <begin position="6"/>
        <end position="22"/>
    </location>
</feature>
<evidence type="ECO:0000256" key="1">
    <source>
        <dbReference type="ARBA" id="ARBA00004651"/>
    </source>
</evidence>
<gene>
    <name evidence="10" type="primary">fluC</name>
    <name evidence="10" type="synonym">crcB</name>
    <name evidence="11" type="ORF">D2E26_1258</name>
</gene>
<dbReference type="HAMAP" id="MF_00454">
    <property type="entry name" value="FluC"/>
    <property type="match status" value="1"/>
</dbReference>
<dbReference type="Proteomes" id="UP000287609">
    <property type="component" value="Unassembled WGS sequence"/>
</dbReference>
<feature type="transmembrane region" description="Helical" evidence="10">
    <location>
        <begin position="34"/>
        <end position="57"/>
    </location>
</feature>
<protein>
    <recommendedName>
        <fullName evidence="10">Fluoride-specific ion channel FluC</fullName>
    </recommendedName>
</protein>
<keyword evidence="10" id="KW-0915">Sodium</keyword>
<evidence type="ECO:0000313" key="11">
    <source>
        <dbReference type="EMBL" id="RSX55204.1"/>
    </source>
</evidence>
<dbReference type="OrthoDB" id="5148600at2"/>
<evidence type="ECO:0000256" key="10">
    <source>
        <dbReference type="HAMAP-Rule" id="MF_00454"/>
    </source>
</evidence>
<comment type="function">
    <text evidence="9 10">Fluoride-specific ion channel. Important for reducing fluoride concentration in the cell, thus reducing its toxicity.</text>
</comment>
<evidence type="ECO:0000256" key="7">
    <source>
        <dbReference type="ARBA" id="ARBA00035120"/>
    </source>
</evidence>
<dbReference type="GO" id="GO:0140114">
    <property type="term" value="P:cellular detoxification of fluoride"/>
    <property type="evidence" value="ECO:0007669"/>
    <property type="project" value="UniProtKB-UniRule"/>
</dbReference>
<dbReference type="GO" id="GO:0005886">
    <property type="term" value="C:plasma membrane"/>
    <property type="evidence" value="ECO:0007669"/>
    <property type="project" value="UniProtKB-SubCell"/>
</dbReference>
<dbReference type="InterPro" id="IPR003691">
    <property type="entry name" value="FluC"/>
</dbReference>
<keyword evidence="10" id="KW-0813">Transport</keyword>
<evidence type="ECO:0000256" key="4">
    <source>
        <dbReference type="ARBA" id="ARBA00022989"/>
    </source>
</evidence>
<keyword evidence="5 10" id="KW-0472">Membrane</keyword>
<comment type="subcellular location">
    <subcellularLocation>
        <location evidence="1 10">Cell membrane</location>
        <topology evidence="1 10">Multi-pass membrane protein</topology>
    </subcellularLocation>
</comment>
<evidence type="ECO:0000256" key="6">
    <source>
        <dbReference type="ARBA" id="ARBA00023303"/>
    </source>
</evidence>
<evidence type="ECO:0000256" key="9">
    <source>
        <dbReference type="ARBA" id="ARBA00049940"/>
    </source>
</evidence>
<dbReference type="GO" id="GO:0062054">
    <property type="term" value="F:fluoride channel activity"/>
    <property type="evidence" value="ECO:0007669"/>
    <property type="project" value="UniProtKB-UniRule"/>
</dbReference>
<evidence type="ECO:0000256" key="5">
    <source>
        <dbReference type="ARBA" id="ARBA00023136"/>
    </source>
</evidence>
<dbReference type="PANTHER" id="PTHR28259">
    <property type="entry name" value="FLUORIDE EXPORT PROTEIN 1-RELATED"/>
    <property type="match status" value="1"/>
</dbReference>
<keyword evidence="3 10" id="KW-0812">Transmembrane</keyword>
<dbReference type="PANTHER" id="PTHR28259:SF1">
    <property type="entry name" value="FLUORIDE EXPORT PROTEIN 1-RELATED"/>
    <property type="match status" value="1"/>
</dbReference>
<evidence type="ECO:0000256" key="2">
    <source>
        <dbReference type="ARBA" id="ARBA00022475"/>
    </source>
</evidence>
<keyword evidence="10" id="KW-0406">Ion transport</keyword>
<organism evidence="11 12">
    <name type="scientific">Bifidobacterium dolichotidis</name>
    <dbReference type="NCBI Taxonomy" id="2306976"/>
    <lineage>
        <taxon>Bacteria</taxon>
        <taxon>Bacillati</taxon>
        <taxon>Actinomycetota</taxon>
        <taxon>Actinomycetes</taxon>
        <taxon>Bifidobacteriales</taxon>
        <taxon>Bifidobacteriaceae</taxon>
        <taxon>Bifidobacterium</taxon>
    </lineage>
</organism>
<sequence>MFTEFLLISACGGLGAVARFVLNTSIQRWWTKAFPMSTFIINTIASLCAGVAAASFFCHTVDNSAYLLFATGFLGGFSTFSTCVNEILALIRGRHFGVATTYFILTIVIPLGAAILGWFIGSL</sequence>
<reference evidence="11 12" key="1">
    <citation type="submission" date="2018-09" db="EMBL/GenBank/DDBJ databases">
        <title>Characterization of the phylogenetic diversity of five novel species belonging to the genus Bifidobacterium.</title>
        <authorList>
            <person name="Lugli G.A."/>
            <person name="Duranti S."/>
            <person name="Milani C."/>
        </authorList>
    </citation>
    <scope>NUCLEOTIDE SEQUENCE [LARGE SCALE GENOMIC DNA]</scope>
    <source>
        <strain evidence="11 12">2036B</strain>
    </source>
</reference>
<feature type="binding site" evidence="10">
    <location>
        <position position="78"/>
    </location>
    <ligand>
        <name>Na(+)</name>
        <dbReference type="ChEBI" id="CHEBI:29101"/>
        <note>structural</note>
    </ligand>
</feature>
<feature type="transmembrane region" description="Helical" evidence="10">
    <location>
        <begin position="96"/>
        <end position="120"/>
    </location>
</feature>
<evidence type="ECO:0000313" key="12">
    <source>
        <dbReference type="Proteomes" id="UP000287609"/>
    </source>
</evidence>
<comment type="similarity">
    <text evidence="7 10">Belongs to the fluoride channel Fluc/FEX (TC 1.A.43) family.</text>
</comment>
<keyword evidence="10" id="KW-0479">Metal-binding</keyword>
<accession>A0A430FQX6</accession>
<keyword evidence="2 10" id="KW-1003">Cell membrane</keyword>
<name>A0A430FQX6_9BIFI</name>
<comment type="activity regulation">
    <text evidence="10">Na(+) is not transported, but it plays an essential structural role and its presence is essential for fluoride channel function.</text>
</comment>